<gene>
    <name evidence="1" type="ORF">MESINF_0643</name>
</gene>
<proteinExistence type="predicted"/>
<name>A0A7Z7PQ56_9BACT</name>
<evidence type="ECO:0000313" key="1">
    <source>
        <dbReference type="EMBL" id="SSC12092.1"/>
    </source>
</evidence>
<dbReference type="KEGG" id="minf:MESINF_0643"/>
<dbReference type="AlphaFoldDB" id="A0A7Z7PQ56"/>
<organism evidence="1 2">
    <name type="scientific">Mesotoga infera</name>
    <dbReference type="NCBI Taxonomy" id="1236046"/>
    <lineage>
        <taxon>Bacteria</taxon>
        <taxon>Thermotogati</taxon>
        <taxon>Thermotogota</taxon>
        <taxon>Thermotogae</taxon>
        <taxon>Kosmotogales</taxon>
        <taxon>Kosmotogaceae</taxon>
        <taxon>Mesotoga</taxon>
    </lineage>
</organism>
<protein>
    <submittedName>
        <fullName evidence="1">Uncharacterized protein</fullName>
    </submittedName>
</protein>
<dbReference type="RefSeq" id="WP_169698488.1">
    <property type="nucleotide sequence ID" value="NZ_LS974202.1"/>
</dbReference>
<accession>A0A7Z7PQ56</accession>
<reference evidence="1 2" key="1">
    <citation type="submission" date="2017-01" db="EMBL/GenBank/DDBJ databases">
        <authorList>
            <person name="Erauso G."/>
        </authorList>
    </citation>
    <scope>NUCLEOTIDE SEQUENCE [LARGE SCALE GENOMIC DNA]</scope>
    <source>
        <strain evidence="1">MESINF1</strain>
    </source>
</reference>
<evidence type="ECO:0000313" key="2">
    <source>
        <dbReference type="Proteomes" id="UP000250796"/>
    </source>
</evidence>
<dbReference type="Proteomes" id="UP000250796">
    <property type="component" value="Chromosome MESINF"/>
</dbReference>
<keyword evidence="2" id="KW-1185">Reference proteome</keyword>
<sequence length="180" mass="20130">MKKALLLALTLILTGAIFATQFSVGMGFVFNRDRQTQDFDIQFFGRFQAGWPVFGGPILGVIADIPAFGVTLKNFEFYTLDPSQVNFGLYTEIRLKDFSPTLPSIFLKATLMTELQSVMNMKIEYLPIVSHIGAGYSIGDFSVETGSTIINVGFNMGGRLARHTTFFPHFHLIGRYDFSF</sequence>
<dbReference type="EMBL" id="LS974202">
    <property type="protein sequence ID" value="SSC12092.1"/>
    <property type="molecule type" value="Genomic_DNA"/>
</dbReference>